<keyword evidence="1" id="KW-0472">Membrane</keyword>
<organism evidence="2 3">
    <name type="scientific">Rhodoblastus acidophilus</name>
    <name type="common">Rhodopseudomonas acidophila</name>
    <dbReference type="NCBI Taxonomy" id="1074"/>
    <lineage>
        <taxon>Bacteria</taxon>
        <taxon>Pseudomonadati</taxon>
        <taxon>Pseudomonadota</taxon>
        <taxon>Alphaproteobacteria</taxon>
        <taxon>Hyphomicrobiales</taxon>
        <taxon>Rhodoblastaceae</taxon>
        <taxon>Rhodoblastus</taxon>
    </lineage>
</organism>
<evidence type="ECO:0000313" key="2">
    <source>
        <dbReference type="EMBL" id="SNB74383.1"/>
    </source>
</evidence>
<dbReference type="Proteomes" id="UP000198418">
    <property type="component" value="Unassembled WGS sequence"/>
</dbReference>
<accession>A0A212RPR1</accession>
<keyword evidence="1" id="KW-1133">Transmembrane helix</keyword>
<dbReference type="RefSeq" id="WP_088521078.1">
    <property type="nucleotide sequence ID" value="NZ_FYDG01000006.1"/>
</dbReference>
<evidence type="ECO:0000256" key="1">
    <source>
        <dbReference type="SAM" id="Phobius"/>
    </source>
</evidence>
<proteinExistence type="predicted"/>
<keyword evidence="1" id="KW-0812">Transmembrane</keyword>
<feature type="transmembrane region" description="Helical" evidence="1">
    <location>
        <begin position="58"/>
        <end position="79"/>
    </location>
</feature>
<evidence type="ECO:0000313" key="3">
    <source>
        <dbReference type="Proteomes" id="UP000198418"/>
    </source>
</evidence>
<dbReference type="EMBL" id="FYDG01000006">
    <property type="protein sequence ID" value="SNB74383.1"/>
    <property type="molecule type" value="Genomic_DNA"/>
</dbReference>
<dbReference type="AlphaFoldDB" id="A0A212RPR1"/>
<gene>
    <name evidence="2" type="ORF">SAMN06265338_10659</name>
</gene>
<name>A0A212RPR1_RHOAC</name>
<sequence length="80" mass="8140">MTLNATVAGTYETVEAVPAESSAVPANTERRDAIIFFVFAFALVGAMVAAALTVGMAGVGMIAIIEAFSMIVVCLLLTAG</sequence>
<keyword evidence="3" id="KW-1185">Reference proteome</keyword>
<feature type="transmembrane region" description="Helical" evidence="1">
    <location>
        <begin position="33"/>
        <end position="52"/>
    </location>
</feature>
<reference evidence="3" key="1">
    <citation type="submission" date="2017-06" db="EMBL/GenBank/DDBJ databases">
        <authorList>
            <person name="Varghese N."/>
            <person name="Submissions S."/>
        </authorList>
    </citation>
    <scope>NUCLEOTIDE SEQUENCE [LARGE SCALE GENOMIC DNA]</scope>
    <source>
        <strain evidence="3">DSM 137</strain>
    </source>
</reference>
<protein>
    <submittedName>
        <fullName evidence="2">Uncharacterized protein</fullName>
    </submittedName>
</protein>